<evidence type="ECO:0000256" key="5">
    <source>
        <dbReference type="ARBA" id="ARBA00022842"/>
    </source>
</evidence>
<dbReference type="InterPro" id="IPR029060">
    <property type="entry name" value="PIN-like_dom_sf"/>
</dbReference>
<dbReference type="GO" id="GO:0017108">
    <property type="term" value="F:5'-flap endonuclease activity"/>
    <property type="evidence" value="ECO:0007669"/>
    <property type="project" value="TreeGrafter"/>
</dbReference>
<dbReference type="CDD" id="cd09869">
    <property type="entry name" value="PIN_GEN1"/>
    <property type="match status" value="1"/>
</dbReference>
<organism evidence="9 10">
    <name type="scientific">Magallana gigas</name>
    <name type="common">Pacific oyster</name>
    <name type="synonym">Crassostrea gigas</name>
    <dbReference type="NCBI Taxonomy" id="29159"/>
    <lineage>
        <taxon>Eukaryota</taxon>
        <taxon>Metazoa</taxon>
        <taxon>Spiralia</taxon>
        <taxon>Lophotrochozoa</taxon>
        <taxon>Mollusca</taxon>
        <taxon>Bivalvia</taxon>
        <taxon>Autobranchia</taxon>
        <taxon>Pteriomorphia</taxon>
        <taxon>Ostreida</taxon>
        <taxon>Ostreoidea</taxon>
        <taxon>Ostreidae</taxon>
        <taxon>Magallana</taxon>
    </lineage>
</organism>
<dbReference type="InterPro" id="IPR006085">
    <property type="entry name" value="XPG_DNA_repair_N"/>
</dbReference>
<keyword evidence="4" id="KW-0378">Hydrolase</keyword>
<dbReference type="PRINTS" id="PR00853">
    <property type="entry name" value="XPGRADSUPER"/>
</dbReference>
<dbReference type="SUPFAM" id="SSF88723">
    <property type="entry name" value="PIN domain-like"/>
    <property type="match status" value="1"/>
</dbReference>
<dbReference type="SMART" id="SM00279">
    <property type="entry name" value="HhH2"/>
    <property type="match status" value="1"/>
</dbReference>
<evidence type="ECO:0000256" key="2">
    <source>
        <dbReference type="ARBA" id="ARBA00022722"/>
    </source>
</evidence>
<keyword evidence="5" id="KW-0460">Magnesium</keyword>
<keyword evidence="3" id="KW-0479">Metal-binding</keyword>
<sequence>MGVKDLWKVLSPVAKKSVPVKSLAGKTLAVDLSGWIVEFRTNQNVPHLYLKTLYQRASRLMKQGVLLVMVADGIAPECKSDAMALRSKEGGGVTNSVSRPLFKPIVKKCFEVLECLGLPCIEAPGEAEAYCAWLDKNELVDGVLTSDSDALLYGARTVYRNLEAQNKFDYAVDLYEMSVIEERLGMTRETLVAMAMLVGCDYDEGIRDIGIEKAQELFRELRSNHKDPFTRIMSWRENQELKKLTNSEEKKVAHCKLCQHKGTKTLHDKEGCHDCSSVKSCDQSSKVTCTCGSVHHQKEKHTLELRYYEKALRNSAFPNKMLVDEFLHANDDLVKPSLNWKPIDITSLENLLSTSYENLKMAELVVQLQMSGQSFLLCKDTTLNPTKILKECKQNFVKCFQVQWSKLASDRTTHDSCYTVTVEQEAFSRLYGEITQEYRAEVELARKKKEHKKETKKGTKKKNGSLMTDYFKVKKRP</sequence>
<dbReference type="SMART" id="SM00484">
    <property type="entry name" value="XPGI"/>
    <property type="match status" value="1"/>
</dbReference>
<dbReference type="Gene3D" id="1.10.150.20">
    <property type="entry name" value="5' to 3' exonuclease, C-terminal subdomain"/>
    <property type="match status" value="1"/>
</dbReference>
<dbReference type="Proteomes" id="UP000005408">
    <property type="component" value="Unassembled WGS sequence"/>
</dbReference>
<dbReference type="OMA" id="RNLYFRT"/>
<accession>A0A8W8HN76</accession>
<keyword evidence="10" id="KW-1185">Reference proteome</keyword>
<evidence type="ECO:0000256" key="4">
    <source>
        <dbReference type="ARBA" id="ARBA00022801"/>
    </source>
</evidence>
<reference evidence="9" key="1">
    <citation type="submission" date="2022-08" db="UniProtKB">
        <authorList>
            <consortium name="EnsemblMetazoa"/>
        </authorList>
    </citation>
    <scope>IDENTIFICATION</scope>
    <source>
        <strain evidence="9">05x7-T-G4-1.051#20</strain>
    </source>
</reference>
<dbReference type="GO" id="GO:0003677">
    <property type="term" value="F:DNA binding"/>
    <property type="evidence" value="ECO:0007669"/>
    <property type="project" value="InterPro"/>
</dbReference>
<evidence type="ECO:0000313" key="10">
    <source>
        <dbReference type="Proteomes" id="UP000005408"/>
    </source>
</evidence>
<protein>
    <recommendedName>
        <fullName evidence="11">Flap endonuclease GEN-like protein 1</fullName>
    </recommendedName>
</protein>
<evidence type="ECO:0000313" key="9">
    <source>
        <dbReference type="EnsemblMetazoa" id="G10287.2:cds"/>
    </source>
</evidence>
<dbReference type="OrthoDB" id="2959108at2759"/>
<feature type="domain" description="XPG-I" evidence="7">
    <location>
        <begin position="114"/>
        <end position="186"/>
    </location>
</feature>
<dbReference type="Pfam" id="PF00867">
    <property type="entry name" value="XPG_I"/>
    <property type="match status" value="1"/>
</dbReference>
<dbReference type="InterPro" id="IPR036279">
    <property type="entry name" value="5-3_exonuclease_C_sf"/>
</dbReference>
<dbReference type="EnsemblMetazoa" id="G10287.2">
    <property type="protein sequence ID" value="G10287.2:cds"/>
    <property type="gene ID" value="G10287"/>
</dbReference>
<evidence type="ECO:0000259" key="7">
    <source>
        <dbReference type="SMART" id="SM00484"/>
    </source>
</evidence>
<dbReference type="InterPro" id="IPR006084">
    <property type="entry name" value="XPG/Rad2"/>
</dbReference>
<dbReference type="GO" id="GO:0046872">
    <property type="term" value="F:metal ion binding"/>
    <property type="evidence" value="ECO:0007669"/>
    <property type="project" value="UniProtKB-KW"/>
</dbReference>
<dbReference type="PANTHER" id="PTHR11081">
    <property type="entry name" value="FLAP ENDONUCLEASE FAMILY MEMBER"/>
    <property type="match status" value="1"/>
</dbReference>
<proteinExistence type="predicted"/>
<dbReference type="PANTHER" id="PTHR11081:SF70">
    <property type="entry name" value="FLAP ENDONUCLEASE GEN HOMOLOG 1"/>
    <property type="match status" value="1"/>
</dbReference>
<evidence type="ECO:0008006" key="11">
    <source>
        <dbReference type="Google" id="ProtNLM"/>
    </source>
</evidence>
<evidence type="ECO:0000259" key="8">
    <source>
        <dbReference type="SMART" id="SM00485"/>
    </source>
</evidence>
<evidence type="ECO:0000256" key="1">
    <source>
        <dbReference type="ARBA" id="ARBA00001946"/>
    </source>
</evidence>
<dbReference type="InterPro" id="IPR006086">
    <property type="entry name" value="XPG-I_dom"/>
</dbReference>
<keyword evidence="2" id="KW-0540">Nuclease</keyword>
<dbReference type="SMART" id="SM00485">
    <property type="entry name" value="XPGN"/>
    <property type="match status" value="1"/>
</dbReference>
<feature type="region of interest" description="Disordered" evidence="6">
    <location>
        <begin position="446"/>
        <end position="477"/>
    </location>
</feature>
<name>A0A8W8HN76_MAGGI</name>
<dbReference type="Gene3D" id="3.40.50.1010">
    <property type="entry name" value="5'-nuclease"/>
    <property type="match status" value="1"/>
</dbReference>
<evidence type="ECO:0000256" key="6">
    <source>
        <dbReference type="SAM" id="MobiDB-lite"/>
    </source>
</evidence>
<comment type="cofactor">
    <cofactor evidence="1">
        <name>Mg(2+)</name>
        <dbReference type="ChEBI" id="CHEBI:18420"/>
    </cofactor>
</comment>
<feature type="domain" description="XPG N-terminal" evidence="8">
    <location>
        <begin position="1"/>
        <end position="90"/>
    </location>
</feature>
<dbReference type="SUPFAM" id="SSF47807">
    <property type="entry name" value="5' to 3' exonuclease, C-terminal subdomain"/>
    <property type="match status" value="1"/>
</dbReference>
<dbReference type="AlphaFoldDB" id="A0A8W8HN76"/>
<evidence type="ECO:0000256" key="3">
    <source>
        <dbReference type="ARBA" id="ARBA00022723"/>
    </source>
</evidence>
<dbReference type="Pfam" id="PF00752">
    <property type="entry name" value="XPG_N"/>
    <property type="match status" value="1"/>
</dbReference>
<dbReference type="InterPro" id="IPR008918">
    <property type="entry name" value="HhH2"/>
</dbReference>